<evidence type="ECO:0000313" key="1">
    <source>
        <dbReference type="EMBL" id="KAI3742954.1"/>
    </source>
</evidence>
<keyword evidence="2" id="KW-1185">Reference proteome</keyword>
<comment type="caution">
    <text evidence="1">The sequence shown here is derived from an EMBL/GenBank/DDBJ whole genome shotgun (WGS) entry which is preliminary data.</text>
</comment>
<evidence type="ECO:0000313" key="2">
    <source>
        <dbReference type="Proteomes" id="UP001056120"/>
    </source>
</evidence>
<reference evidence="1 2" key="2">
    <citation type="journal article" date="2022" name="Mol. Ecol. Resour.">
        <title>The genomes of chicory, endive, great burdock and yacon provide insights into Asteraceae paleo-polyploidization history and plant inulin production.</title>
        <authorList>
            <person name="Fan W."/>
            <person name="Wang S."/>
            <person name="Wang H."/>
            <person name="Wang A."/>
            <person name="Jiang F."/>
            <person name="Liu H."/>
            <person name="Zhao H."/>
            <person name="Xu D."/>
            <person name="Zhang Y."/>
        </authorList>
    </citation>
    <scope>NUCLEOTIDE SEQUENCE [LARGE SCALE GENOMIC DNA]</scope>
    <source>
        <strain evidence="2">cv. Yunnan</strain>
        <tissue evidence="1">Leaves</tissue>
    </source>
</reference>
<organism evidence="1 2">
    <name type="scientific">Smallanthus sonchifolius</name>
    <dbReference type="NCBI Taxonomy" id="185202"/>
    <lineage>
        <taxon>Eukaryota</taxon>
        <taxon>Viridiplantae</taxon>
        <taxon>Streptophyta</taxon>
        <taxon>Embryophyta</taxon>
        <taxon>Tracheophyta</taxon>
        <taxon>Spermatophyta</taxon>
        <taxon>Magnoliopsida</taxon>
        <taxon>eudicotyledons</taxon>
        <taxon>Gunneridae</taxon>
        <taxon>Pentapetalae</taxon>
        <taxon>asterids</taxon>
        <taxon>campanulids</taxon>
        <taxon>Asterales</taxon>
        <taxon>Asteraceae</taxon>
        <taxon>Asteroideae</taxon>
        <taxon>Heliantheae alliance</taxon>
        <taxon>Millerieae</taxon>
        <taxon>Smallanthus</taxon>
    </lineage>
</organism>
<protein>
    <submittedName>
        <fullName evidence="1">Uncharacterized protein</fullName>
    </submittedName>
</protein>
<reference evidence="2" key="1">
    <citation type="journal article" date="2022" name="Mol. Ecol. Resour.">
        <title>The genomes of chicory, endive, great burdock and yacon provide insights into Asteraceae palaeo-polyploidization history and plant inulin production.</title>
        <authorList>
            <person name="Fan W."/>
            <person name="Wang S."/>
            <person name="Wang H."/>
            <person name="Wang A."/>
            <person name="Jiang F."/>
            <person name="Liu H."/>
            <person name="Zhao H."/>
            <person name="Xu D."/>
            <person name="Zhang Y."/>
        </authorList>
    </citation>
    <scope>NUCLEOTIDE SEQUENCE [LARGE SCALE GENOMIC DNA]</scope>
    <source>
        <strain evidence="2">cv. Yunnan</strain>
    </source>
</reference>
<sequence>MVYWWIGEGLTPQEEDLDGGKTAEDCANEFFKELMDKDFIEPAVSKSDNRYVAFCKMHPMVRASLVMIADKVMFFDFDEYGNPKDFGKFDEIVSPEDLPEIYPLGDQKDLFEFFDEKGQNISNPIEIFDSKRNRYQFAALDQELSDGKDDDTKKKPLVDREGKKIDTTKKYYLYRKKPITVKSFKVCLMGSGLSKGITWEKLHILFNVKDDMLEFKPEWFLRMKNINVVFLGRWQKWPAHHIEFDDFEFDKTLDHMNHVRFFSLQGVSRVSRLPDSISKLKTLLILDLRACHNLEDIPETIGTLKYLTHLDISECYLLKKVPKGIANLKSLQVFKGFVVVKPDQGRDTCTLEDLEKLENLRKLSTYTHMKDFPQESHLKTLHKFVALRKLTILWGGHESKEPETNNSIQEVVNKKKHNLASRVKRLMPRMKQRVGGSIRRMNAFRNSSLGSRLEKLDLKCFPHTCKPAWLTADNLQGLKKLYIRGGRFSDLGQYKDTVQWDDSAIPPKETWNVEILRLKYLEELNMEWRELHDLFPKLTSLEKVKCPKLTLFPCNELGVWNKKGTKTT</sequence>
<gene>
    <name evidence="1" type="ORF">L1987_60653</name>
</gene>
<dbReference type="EMBL" id="CM042037">
    <property type="protein sequence ID" value="KAI3742954.1"/>
    <property type="molecule type" value="Genomic_DNA"/>
</dbReference>
<name>A0ACB9D8L5_9ASTR</name>
<dbReference type="Proteomes" id="UP001056120">
    <property type="component" value="Linkage Group LG20"/>
</dbReference>
<accession>A0ACB9D8L5</accession>
<proteinExistence type="predicted"/>